<proteinExistence type="predicted"/>
<protein>
    <submittedName>
        <fullName evidence="1">Uncharacterized protein</fullName>
    </submittedName>
</protein>
<dbReference type="EMBL" id="JABFUD020000017">
    <property type="protein sequence ID" value="KAI5067766.1"/>
    <property type="molecule type" value="Genomic_DNA"/>
</dbReference>
<accession>A0A9D4ZCM4</accession>
<dbReference type="AlphaFoldDB" id="A0A9D4ZCM4"/>
<sequence length="124" mass="13596">EKKGSMCVGEDAGERERERFCSRCVLAGTVVRSGRQEAVQIAWGWQRGQGSKPRSSDRKLLAGFSGCKAGTSVQMQSPMRACTHTHTNTHTHAESCADVQAWDEQGSLSLFVCYHAQRRNPPSG</sequence>
<organism evidence="1 2">
    <name type="scientific">Adiantum capillus-veneris</name>
    <name type="common">Maidenhair fern</name>
    <dbReference type="NCBI Taxonomy" id="13818"/>
    <lineage>
        <taxon>Eukaryota</taxon>
        <taxon>Viridiplantae</taxon>
        <taxon>Streptophyta</taxon>
        <taxon>Embryophyta</taxon>
        <taxon>Tracheophyta</taxon>
        <taxon>Polypodiopsida</taxon>
        <taxon>Polypodiidae</taxon>
        <taxon>Polypodiales</taxon>
        <taxon>Pteridineae</taxon>
        <taxon>Pteridaceae</taxon>
        <taxon>Vittarioideae</taxon>
        <taxon>Adiantum</taxon>
    </lineage>
</organism>
<evidence type="ECO:0000313" key="2">
    <source>
        <dbReference type="Proteomes" id="UP000886520"/>
    </source>
</evidence>
<name>A0A9D4ZCM4_ADICA</name>
<gene>
    <name evidence="1" type="ORF">GOP47_0018294</name>
</gene>
<feature type="non-terminal residue" evidence="1">
    <location>
        <position position="1"/>
    </location>
</feature>
<comment type="caution">
    <text evidence="1">The sequence shown here is derived from an EMBL/GenBank/DDBJ whole genome shotgun (WGS) entry which is preliminary data.</text>
</comment>
<evidence type="ECO:0000313" key="1">
    <source>
        <dbReference type="EMBL" id="KAI5067766.1"/>
    </source>
</evidence>
<dbReference type="Proteomes" id="UP000886520">
    <property type="component" value="Chromosome 17"/>
</dbReference>
<reference evidence="1" key="1">
    <citation type="submission" date="2021-01" db="EMBL/GenBank/DDBJ databases">
        <title>Adiantum capillus-veneris genome.</title>
        <authorList>
            <person name="Fang Y."/>
            <person name="Liao Q."/>
        </authorList>
    </citation>
    <scope>NUCLEOTIDE SEQUENCE</scope>
    <source>
        <strain evidence="1">H3</strain>
        <tissue evidence="1">Leaf</tissue>
    </source>
</reference>
<keyword evidence="2" id="KW-1185">Reference proteome</keyword>